<keyword evidence="1" id="KW-0472">Membrane</keyword>
<evidence type="ECO:0008006" key="6">
    <source>
        <dbReference type="Google" id="ProtNLM"/>
    </source>
</evidence>
<feature type="transmembrane region" description="Helical" evidence="1">
    <location>
        <begin position="92"/>
        <end position="110"/>
    </location>
</feature>
<feature type="transmembrane region" description="Helical" evidence="1">
    <location>
        <begin position="340"/>
        <end position="361"/>
    </location>
</feature>
<feature type="transmembrane region" description="Helical" evidence="1">
    <location>
        <begin position="397"/>
        <end position="417"/>
    </location>
</feature>
<gene>
    <name evidence="2" type="ORF">ERS132385_00671</name>
    <name evidence="3" type="ORF">ERS132394_01194</name>
</gene>
<accession>A0A0Z8D779</accession>
<sequence length="426" mass="49413">MLIITLFILTVLLFFLIIRKNFTSPLFLFTILWWTVIGFYSLHLYGIFDIQNNTKAVLLGGILSFLGGYGLHSLLSSKKSKEDRNYFDRPNYIRISWLVVFIIILSLDFYSQQLRYALQGVPLDETKILLSLGKIDTGGWIMQYIVRPFEHIIIALASYCVFHKKDEKIIIFSGIITTLLRFIGTGSKVILVYLLICLFFSYLLTPILEPEIKTKRQFRLNKRGKFYLIGLGLGVVAFLFYYMSRDSNVIQSLYFYISGSVVLLDKVLNTSFYFDGNYNWGFNSFNSLVRLVVKLASMIGINLEGELLTRGTYTMIRYDLTNYVSNTRPYNAFVTMFANFYVDFGYVGVVGLSSLFGIFSSWQYQRLMKKPGIINYVIYCITAYYILYSMVRFQMMILPWGLSMLYSLFLLPVLLNVRVKIGNKYI</sequence>
<evidence type="ECO:0000313" key="3">
    <source>
        <dbReference type="EMBL" id="CYU69336.1"/>
    </source>
</evidence>
<keyword evidence="1" id="KW-1133">Transmembrane helix</keyword>
<evidence type="ECO:0000313" key="4">
    <source>
        <dbReference type="Proteomes" id="UP000072618"/>
    </source>
</evidence>
<feature type="transmembrane region" description="Helical" evidence="1">
    <location>
        <begin position="169"/>
        <end position="184"/>
    </location>
</feature>
<reference evidence="4 5" key="1">
    <citation type="submission" date="2016-02" db="EMBL/GenBank/DDBJ databases">
        <authorList>
            <consortium name="Pathogen Informatics"/>
        </authorList>
    </citation>
    <scope>NUCLEOTIDE SEQUENCE [LARGE SCALE GENOMIC DNA]</scope>
    <source>
        <strain evidence="2 5">LSS23</strain>
        <strain evidence="3 4">LSS32</strain>
    </source>
</reference>
<dbReference type="NCBIfam" id="TIGR04370">
    <property type="entry name" value="glyco_rpt_poly"/>
    <property type="match status" value="1"/>
</dbReference>
<feature type="transmembrane region" description="Helical" evidence="1">
    <location>
        <begin position="55"/>
        <end position="72"/>
    </location>
</feature>
<dbReference type="EMBL" id="FIGJ01000012">
    <property type="protein sequence ID" value="CYU69336.1"/>
    <property type="molecule type" value="Genomic_DNA"/>
</dbReference>
<dbReference type="Proteomes" id="UP000072618">
    <property type="component" value="Unassembled WGS sequence"/>
</dbReference>
<keyword evidence="1" id="KW-0812">Transmembrane</keyword>
<evidence type="ECO:0000313" key="2">
    <source>
        <dbReference type="EMBL" id="CYU38021.1"/>
    </source>
</evidence>
<dbReference type="EMBL" id="FIFW01000005">
    <property type="protein sequence ID" value="CYU38021.1"/>
    <property type="molecule type" value="Genomic_DNA"/>
</dbReference>
<evidence type="ECO:0000313" key="5">
    <source>
        <dbReference type="Proteomes" id="UP000073434"/>
    </source>
</evidence>
<feature type="transmembrane region" description="Helical" evidence="1">
    <location>
        <begin position="29"/>
        <end position="48"/>
    </location>
</feature>
<protein>
    <recommendedName>
        <fullName evidence="6">Oligosaccharide repeat unit polymerase</fullName>
    </recommendedName>
</protein>
<feature type="transmembrane region" description="Helical" evidence="1">
    <location>
        <begin position="190"/>
        <end position="205"/>
    </location>
</feature>
<name>A0A0Z8D779_STRSU</name>
<dbReference type="RefSeq" id="WP_044673293.1">
    <property type="nucleotide sequence ID" value="NZ_CEEW01000074.1"/>
</dbReference>
<feature type="transmembrane region" description="Helical" evidence="1">
    <location>
        <begin position="226"/>
        <end position="243"/>
    </location>
</feature>
<feature type="transmembrane region" description="Helical" evidence="1">
    <location>
        <begin position="373"/>
        <end position="391"/>
    </location>
</feature>
<evidence type="ECO:0000256" key="1">
    <source>
        <dbReference type="SAM" id="Phobius"/>
    </source>
</evidence>
<dbReference type="AlphaFoldDB" id="A0A0Z8D779"/>
<proteinExistence type="predicted"/>
<organism evidence="2 5">
    <name type="scientific">Streptococcus suis</name>
    <dbReference type="NCBI Taxonomy" id="1307"/>
    <lineage>
        <taxon>Bacteria</taxon>
        <taxon>Bacillati</taxon>
        <taxon>Bacillota</taxon>
        <taxon>Bacilli</taxon>
        <taxon>Lactobacillales</taxon>
        <taxon>Streptococcaceae</taxon>
        <taxon>Streptococcus</taxon>
    </lineage>
</organism>
<dbReference type="Proteomes" id="UP000073434">
    <property type="component" value="Unassembled WGS sequence"/>
</dbReference>